<organism evidence="2 3">
    <name type="scientific">Paraphaeosphaeria sporulosa</name>
    <dbReference type="NCBI Taxonomy" id="1460663"/>
    <lineage>
        <taxon>Eukaryota</taxon>
        <taxon>Fungi</taxon>
        <taxon>Dikarya</taxon>
        <taxon>Ascomycota</taxon>
        <taxon>Pezizomycotina</taxon>
        <taxon>Dothideomycetes</taxon>
        <taxon>Pleosporomycetidae</taxon>
        <taxon>Pleosporales</taxon>
        <taxon>Massarineae</taxon>
        <taxon>Didymosphaeriaceae</taxon>
        <taxon>Paraphaeosphaeria</taxon>
    </lineage>
</organism>
<feature type="region of interest" description="Disordered" evidence="1">
    <location>
        <begin position="12"/>
        <end position="33"/>
    </location>
</feature>
<evidence type="ECO:0000313" key="2">
    <source>
        <dbReference type="EMBL" id="OAG01944.1"/>
    </source>
</evidence>
<dbReference type="EMBL" id="KV441556">
    <property type="protein sequence ID" value="OAG01944.1"/>
    <property type="molecule type" value="Genomic_DNA"/>
</dbReference>
<dbReference type="Proteomes" id="UP000077069">
    <property type="component" value="Unassembled WGS sequence"/>
</dbReference>
<gene>
    <name evidence="2" type="ORF">CC84DRAFT_975655</name>
</gene>
<dbReference type="RefSeq" id="XP_018032309.1">
    <property type="nucleotide sequence ID" value="XM_018188025.1"/>
</dbReference>
<accession>A0A177C2C5</accession>
<name>A0A177C2C5_9PLEO</name>
<reference evidence="2 3" key="1">
    <citation type="submission" date="2016-05" db="EMBL/GenBank/DDBJ databases">
        <title>Comparative analysis of secretome profiles of manganese(II)-oxidizing ascomycete fungi.</title>
        <authorList>
            <consortium name="DOE Joint Genome Institute"/>
            <person name="Zeiner C.A."/>
            <person name="Purvine S.O."/>
            <person name="Zink E.M."/>
            <person name="Wu S."/>
            <person name="Pasa-Tolic L."/>
            <person name="Chaput D.L."/>
            <person name="Haridas S."/>
            <person name="Grigoriev I.V."/>
            <person name="Santelli C.M."/>
            <person name="Hansel C.M."/>
        </authorList>
    </citation>
    <scope>NUCLEOTIDE SEQUENCE [LARGE SCALE GENOMIC DNA]</scope>
    <source>
        <strain evidence="2 3">AP3s5-JAC2a</strain>
    </source>
</reference>
<sequence>MGAFLHPTPCVGVAGTSAQQPRPQGKIRRRTGGSAACSSTAQRWVQYLLPGINLPMLTTGHLVYHPGSEFAVSNGESHLCSNALARTLRGPDNVRPI</sequence>
<evidence type="ECO:0000313" key="3">
    <source>
        <dbReference type="Proteomes" id="UP000077069"/>
    </source>
</evidence>
<keyword evidence="3" id="KW-1185">Reference proteome</keyword>
<evidence type="ECO:0000256" key="1">
    <source>
        <dbReference type="SAM" id="MobiDB-lite"/>
    </source>
</evidence>
<dbReference type="AlphaFoldDB" id="A0A177C2C5"/>
<dbReference type="GeneID" id="28771511"/>
<proteinExistence type="predicted"/>
<dbReference type="InParanoid" id="A0A177C2C5"/>
<protein>
    <submittedName>
        <fullName evidence="2">Uncharacterized protein</fullName>
    </submittedName>
</protein>